<comment type="catalytic activity">
    <reaction evidence="12">
        <text>tRNA(Ala) + L-alanine + ATP = L-alanyl-tRNA(Ala) + AMP + diphosphate</text>
        <dbReference type="Rhea" id="RHEA:12540"/>
        <dbReference type="Rhea" id="RHEA-COMP:9657"/>
        <dbReference type="Rhea" id="RHEA-COMP:9923"/>
        <dbReference type="ChEBI" id="CHEBI:30616"/>
        <dbReference type="ChEBI" id="CHEBI:33019"/>
        <dbReference type="ChEBI" id="CHEBI:57972"/>
        <dbReference type="ChEBI" id="CHEBI:78442"/>
        <dbReference type="ChEBI" id="CHEBI:78497"/>
        <dbReference type="ChEBI" id="CHEBI:456215"/>
        <dbReference type="EC" id="6.1.1.7"/>
    </reaction>
</comment>
<dbReference type="GO" id="GO:0004813">
    <property type="term" value="F:alanine-tRNA ligase activity"/>
    <property type="evidence" value="ECO:0007669"/>
    <property type="project" value="UniProtKB-EC"/>
</dbReference>
<organism evidence="15 16">
    <name type="scientific">Haloarcula onubensis</name>
    <dbReference type="NCBI Taxonomy" id="2950539"/>
    <lineage>
        <taxon>Archaea</taxon>
        <taxon>Methanobacteriati</taxon>
        <taxon>Methanobacteriota</taxon>
        <taxon>Stenosarchaea group</taxon>
        <taxon>Halobacteria</taxon>
        <taxon>Halobacteriales</taxon>
        <taxon>Haloarculaceae</taxon>
        <taxon>Haloarcula</taxon>
    </lineage>
</organism>
<evidence type="ECO:0000313" key="15">
    <source>
        <dbReference type="EMBL" id="MDS0282363.1"/>
    </source>
</evidence>
<protein>
    <recommendedName>
        <fullName evidence="12">Alanine--tRNA ligase</fullName>
        <ecNumber evidence="12">6.1.1.7</ecNumber>
    </recommendedName>
    <alternativeName>
        <fullName evidence="12">Alanyl-tRNA synthetase</fullName>
        <shortName evidence="12">AlaRS</shortName>
    </alternativeName>
</protein>
<feature type="binding site" evidence="12">
    <location>
        <position position="623"/>
    </location>
    <ligand>
        <name>Zn(2+)</name>
        <dbReference type="ChEBI" id="CHEBI:29105"/>
    </ligand>
</feature>
<comment type="similarity">
    <text evidence="1 12">Belongs to the class-II aminoacyl-tRNA synthetase family.</text>
</comment>
<dbReference type="InterPro" id="IPR002318">
    <property type="entry name" value="Ala-tRNA-lgiase_IIc"/>
</dbReference>
<dbReference type="RefSeq" id="WP_310900198.1">
    <property type="nucleotide sequence ID" value="NZ_JAMQOS010000003.1"/>
</dbReference>
<evidence type="ECO:0000256" key="7">
    <source>
        <dbReference type="ARBA" id="ARBA00022833"/>
    </source>
</evidence>
<feature type="binding site" evidence="12">
    <location>
        <position position="619"/>
    </location>
    <ligand>
        <name>Zn(2+)</name>
        <dbReference type="ChEBI" id="CHEBI:29105"/>
    </ligand>
</feature>
<proteinExistence type="inferred from homology"/>
<dbReference type="PANTHER" id="PTHR11777:SF9">
    <property type="entry name" value="ALANINE--TRNA LIGASE, CYTOPLASMIC"/>
    <property type="match status" value="1"/>
</dbReference>
<dbReference type="Gene3D" id="2.40.30.130">
    <property type="match status" value="1"/>
</dbReference>
<dbReference type="Gene3D" id="6.10.250.550">
    <property type="match status" value="1"/>
</dbReference>
<evidence type="ECO:0000259" key="14">
    <source>
        <dbReference type="PROSITE" id="PS50860"/>
    </source>
</evidence>
<dbReference type="InterPro" id="IPR003156">
    <property type="entry name" value="DHHA1_dom"/>
</dbReference>
<dbReference type="EC" id="6.1.1.7" evidence="12"/>
<dbReference type="EMBL" id="JAMQOS010000003">
    <property type="protein sequence ID" value="MDS0282363.1"/>
    <property type="molecule type" value="Genomic_DNA"/>
</dbReference>
<evidence type="ECO:0000256" key="2">
    <source>
        <dbReference type="ARBA" id="ARBA00022490"/>
    </source>
</evidence>
<dbReference type="InterPro" id="IPR018162">
    <property type="entry name" value="Ala-tRNA-ligase_IIc_anticod-bd"/>
</dbReference>
<dbReference type="InterPro" id="IPR045864">
    <property type="entry name" value="aa-tRNA-synth_II/BPL/LPL"/>
</dbReference>
<dbReference type="Gene3D" id="3.30.980.10">
    <property type="entry name" value="Threonyl-trna Synthetase, Chain A, domain 2"/>
    <property type="match status" value="1"/>
</dbReference>
<dbReference type="CDD" id="cd00673">
    <property type="entry name" value="AlaRS_core"/>
    <property type="match status" value="1"/>
</dbReference>
<evidence type="ECO:0000256" key="6">
    <source>
        <dbReference type="ARBA" id="ARBA00022741"/>
    </source>
</evidence>
<feature type="region of interest" description="Disordered" evidence="13">
    <location>
        <begin position="888"/>
        <end position="912"/>
    </location>
</feature>
<keyword evidence="3 12" id="KW-0820">tRNA-binding</keyword>
<dbReference type="Pfam" id="PF02272">
    <property type="entry name" value="DHHA1"/>
    <property type="match status" value="1"/>
</dbReference>
<dbReference type="Pfam" id="PF01411">
    <property type="entry name" value="tRNA-synt_2c"/>
    <property type="match status" value="1"/>
</dbReference>
<keyword evidence="7 12" id="KW-0862">Zinc</keyword>
<evidence type="ECO:0000256" key="11">
    <source>
        <dbReference type="ARBA" id="ARBA00023146"/>
    </source>
</evidence>
<dbReference type="HAMAP" id="MF_00036_A">
    <property type="entry name" value="Ala_tRNA_synth_A"/>
    <property type="match status" value="1"/>
</dbReference>
<dbReference type="PROSITE" id="PS50860">
    <property type="entry name" value="AA_TRNA_LIGASE_II_ALA"/>
    <property type="match status" value="1"/>
</dbReference>
<dbReference type="SMART" id="SM00863">
    <property type="entry name" value="tRNA_SAD"/>
    <property type="match status" value="1"/>
</dbReference>
<sequence length="928" mass="102524">MSDLDEAYQLDYFDAAGFHRQECDECGDMFWSRAERDTCGEPPCAEYEFIDDPGFDEEYALGEMREVFLSFFEDRDHTRIDPYPVAANRWRDDVLLTQASIYDFQPLVTSGTTPPPANPLCISQPCIRMQDIDNVGKTGRHTMAFEMMAHHAFNAKEDIEDPEEYAYQGEVYWKDETVQYCVELFEELGADVDELTLIEDPWVGGGNAGPAFEVIYKGAELATLVFMSLEQDPDGEYEMKDGNRYSEMDTYIVDTGYGLERWTWVSQGTPTVYEAVYPDMIAFLKDNAGIELTDEEAAIVHNAAKLAGRMDIDEAEDIETERGTIAEQVGVDEDELRELVAPLEEIYAIADHSRTLAYMLGDGIVPSNVGTGYLARMVLRRTKRLVDSVGVDAPLDELVDMQADRLGYENRDTIRDIVRTEVEKYRETLDRGGRRVRQLAEDYAEKGEPIPTAELVELYDSHGIQPDMVEEIADERGVSVDVPDDFYAVVADRHGGETGAEGEDDGVPYADRLAELPDTDRLYYEDQQRMEFEAVVLEVFDRDDDRFDVVLDQTMFYPEGGGQPPDYGHLATDDVTVEVSDVQRHDGVVLHTTEADPGKGEFVRGQVDATRRKRLMQHHTATHIVVHAARQVLGEHVRQAGAQKGVDSSRIDVRHYDSVSREQVKEIESLANDLVQDNVPVTQQWPDRNEAEAKHGFDLYQGGIPAGEQIRLIQVADDIQACGGTHVARTGDIGIIKLLNTERVQDGVIRLTFAAGDAAIEATHRTEDALYEAADTLDVAPEDVPETAARFFDEWKARGKEIEELKEQLAEARASGGADVEEVDVAGTTAVVQRIDADMDELRAQANAVVEQGQIAVLGSGAAGAQFVVAVPEGVDVDAGEVVGELAGRVGGGGGGPADFAQGGGPDSEKLDDALDEADEILQSVANV</sequence>
<dbReference type="SUPFAM" id="SSF50447">
    <property type="entry name" value="Translation proteins"/>
    <property type="match status" value="1"/>
</dbReference>
<keyword evidence="4 12" id="KW-0436">Ligase</keyword>
<dbReference type="Gene3D" id="3.30.54.20">
    <property type="match status" value="1"/>
</dbReference>
<feature type="binding site" evidence="12">
    <location>
        <position position="726"/>
    </location>
    <ligand>
        <name>Zn(2+)</name>
        <dbReference type="ChEBI" id="CHEBI:29105"/>
    </ligand>
</feature>
<evidence type="ECO:0000256" key="3">
    <source>
        <dbReference type="ARBA" id="ARBA00022555"/>
    </source>
</evidence>
<dbReference type="InterPro" id="IPR050058">
    <property type="entry name" value="Ala-tRNA_ligase"/>
</dbReference>
<comment type="caution">
    <text evidence="15">The sequence shown here is derived from an EMBL/GenBank/DDBJ whole genome shotgun (WGS) entry which is preliminary data.</text>
</comment>
<dbReference type="Gene3D" id="3.10.310.40">
    <property type="match status" value="1"/>
</dbReference>
<evidence type="ECO:0000256" key="10">
    <source>
        <dbReference type="ARBA" id="ARBA00022917"/>
    </source>
</evidence>
<dbReference type="InterPro" id="IPR022429">
    <property type="entry name" value="Ala-tRNA_lgiase_arc"/>
</dbReference>
<dbReference type="InterPro" id="IPR018165">
    <property type="entry name" value="Ala-tRNA-synth_IIc_core"/>
</dbReference>
<dbReference type="NCBIfam" id="TIGR03683">
    <property type="entry name" value="A-tRNA_syn_arch"/>
    <property type="match status" value="1"/>
</dbReference>
<evidence type="ECO:0000313" key="16">
    <source>
        <dbReference type="Proteomes" id="UP001268864"/>
    </source>
</evidence>
<evidence type="ECO:0000256" key="4">
    <source>
        <dbReference type="ARBA" id="ARBA00022598"/>
    </source>
</evidence>
<dbReference type="Pfam" id="PF07973">
    <property type="entry name" value="tRNA_SAD"/>
    <property type="match status" value="1"/>
</dbReference>
<dbReference type="NCBIfam" id="TIGR00344">
    <property type="entry name" value="alaS"/>
    <property type="match status" value="1"/>
</dbReference>
<evidence type="ECO:0000256" key="9">
    <source>
        <dbReference type="ARBA" id="ARBA00022884"/>
    </source>
</evidence>
<keyword evidence="9 12" id="KW-0694">RNA-binding</keyword>
<feature type="compositionally biased region" description="Gly residues" evidence="13">
    <location>
        <begin position="889"/>
        <end position="906"/>
    </location>
</feature>
<keyword evidence="16" id="KW-1185">Reference proteome</keyword>
<evidence type="ECO:0000256" key="5">
    <source>
        <dbReference type="ARBA" id="ARBA00022723"/>
    </source>
</evidence>
<evidence type="ECO:0000256" key="1">
    <source>
        <dbReference type="ARBA" id="ARBA00008226"/>
    </source>
</evidence>
<keyword evidence="2 12" id="KW-0963">Cytoplasm</keyword>
<dbReference type="PRINTS" id="PR00980">
    <property type="entry name" value="TRNASYNTHALA"/>
</dbReference>
<dbReference type="SUPFAM" id="SSF55681">
    <property type="entry name" value="Class II aaRS and biotin synthetases"/>
    <property type="match status" value="1"/>
</dbReference>
<evidence type="ECO:0000256" key="13">
    <source>
        <dbReference type="SAM" id="MobiDB-lite"/>
    </source>
</evidence>
<dbReference type="InterPro" id="IPR012947">
    <property type="entry name" value="tRNA_SAD"/>
</dbReference>
<gene>
    <name evidence="12 15" type="primary">alaS</name>
    <name evidence="15" type="ORF">NDI86_09530</name>
</gene>
<dbReference type="SUPFAM" id="SSF101353">
    <property type="entry name" value="Putative anticodon-binding domain of alanyl-tRNA synthetase (AlaRS)"/>
    <property type="match status" value="1"/>
</dbReference>
<keyword evidence="8 12" id="KW-0067">ATP-binding</keyword>
<comment type="domain">
    <text evidence="12">Consists of three domains; the N-terminal catalytic domain, the editing domain and the C-terminal C-Ala domain. The editing domain removes incorrectly charged amino acids, while the C-Ala domain, along with tRNA(Ala), serves as a bridge to cooperatively bring together the editing and aminoacylation centers thus stimulating deacylation of misacylated tRNAs.</text>
</comment>
<dbReference type="InterPro" id="IPR009000">
    <property type="entry name" value="Transl_B-barrel_sf"/>
</dbReference>
<dbReference type="Gene3D" id="3.30.930.10">
    <property type="entry name" value="Bira Bifunctional Protein, Domain 2"/>
    <property type="match status" value="1"/>
</dbReference>
<reference evidence="15 16" key="1">
    <citation type="submission" date="2022-06" db="EMBL/GenBank/DDBJ databases">
        <title>Halomicroarcula sp. a new haloarchaeum isolate from saline soil.</title>
        <authorList>
            <person name="Strakova D."/>
            <person name="Galisteo C."/>
            <person name="Sanchez-Porro C."/>
            <person name="Ventosa A."/>
        </authorList>
    </citation>
    <scope>NUCLEOTIDE SEQUENCE [LARGE SCALE GENOMIC DNA]</scope>
    <source>
        <strain evidence="15 16">S3CR25-11</strain>
    </source>
</reference>
<dbReference type="SUPFAM" id="SSF55186">
    <property type="entry name" value="ThrRS/AlaRS common domain"/>
    <property type="match status" value="1"/>
</dbReference>
<comment type="cofactor">
    <cofactor evidence="12">
        <name>Zn(2+)</name>
        <dbReference type="ChEBI" id="CHEBI:29105"/>
    </cofactor>
    <text evidence="12">Binds 1 zinc ion per subunit.</text>
</comment>
<evidence type="ECO:0000256" key="12">
    <source>
        <dbReference type="HAMAP-Rule" id="MF_00036"/>
    </source>
</evidence>
<keyword evidence="11 12" id="KW-0030">Aminoacyl-tRNA synthetase</keyword>
<dbReference type="InterPro" id="IPR018163">
    <property type="entry name" value="Thr/Ala-tRNA-synth_IIc_edit"/>
</dbReference>
<comment type="function">
    <text evidence="12">Catalyzes the attachment of alanine to tRNA(Ala) in a two-step reaction: alanine is first activated by ATP to form Ala-AMP and then transferred to the acceptor end of tRNA(Ala). Also edits incorrectly charged Ser-tRNA(Ala) and Gly-tRNA(Ala) via its editing domain.</text>
</comment>
<dbReference type="Proteomes" id="UP001268864">
    <property type="component" value="Unassembled WGS sequence"/>
</dbReference>
<comment type="subcellular location">
    <subcellularLocation>
        <location evidence="12">Cytoplasm</location>
    </subcellularLocation>
</comment>
<keyword evidence="10 12" id="KW-0648">Protein biosynthesis</keyword>
<dbReference type="InterPro" id="IPR018164">
    <property type="entry name" value="Ala-tRNA-synth_IIc_N"/>
</dbReference>
<feature type="binding site" evidence="12">
    <location>
        <position position="722"/>
    </location>
    <ligand>
        <name>Zn(2+)</name>
        <dbReference type="ChEBI" id="CHEBI:29105"/>
    </ligand>
</feature>
<feature type="domain" description="Alanyl-transfer RNA synthetases family profile" evidence="14">
    <location>
        <begin position="59"/>
        <end position="765"/>
    </location>
</feature>
<name>A0ABU2FNN3_9EURY</name>
<evidence type="ECO:0000256" key="8">
    <source>
        <dbReference type="ARBA" id="ARBA00022840"/>
    </source>
</evidence>
<keyword evidence="5 12" id="KW-0479">Metal-binding</keyword>
<keyword evidence="6 12" id="KW-0547">Nucleotide-binding</keyword>
<accession>A0ABU2FNN3</accession>
<dbReference type="PANTHER" id="PTHR11777">
    <property type="entry name" value="ALANYL-TRNA SYNTHETASE"/>
    <property type="match status" value="1"/>
</dbReference>